<proteinExistence type="predicted"/>
<dbReference type="InParanoid" id="A0A251SQG4"/>
<keyword evidence="2" id="KW-1185">Reference proteome</keyword>
<reference evidence="2" key="1">
    <citation type="journal article" date="2017" name="Nature">
        <title>The sunflower genome provides insights into oil metabolism, flowering and Asterid evolution.</title>
        <authorList>
            <person name="Badouin H."/>
            <person name="Gouzy J."/>
            <person name="Grassa C.J."/>
            <person name="Murat F."/>
            <person name="Staton S.E."/>
            <person name="Cottret L."/>
            <person name="Lelandais-Briere C."/>
            <person name="Owens G.L."/>
            <person name="Carrere S."/>
            <person name="Mayjonade B."/>
            <person name="Legrand L."/>
            <person name="Gill N."/>
            <person name="Kane N.C."/>
            <person name="Bowers J.E."/>
            <person name="Hubner S."/>
            <person name="Bellec A."/>
            <person name="Berard A."/>
            <person name="Berges H."/>
            <person name="Blanchet N."/>
            <person name="Boniface M.C."/>
            <person name="Brunel D."/>
            <person name="Catrice O."/>
            <person name="Chaidir N."/>
            <person name="Claudel C."/>
            <person name="Donnadieu C."/>
            <person name="Faraut T."/>
            <person name="Fievet G."/>
            <person name="Helmstetter N."/>
            <person name="King M."/>
            <person name="Knapp S.J."/>
            <person name="Lai Z."/>
            <person name="Le Paslier M.C."/>
            <person name="Lippi Y."/>
            <person name="Lorenzon L."/>
            <person name="Mandel J.R."/>
            <person name="Marage G."/>
            <person name="Marchand G."/>
            <person name="Marquand E."/>
            <person name="Bret-Mestries E."/>
            <person name="Morien E."/>
            <person name="Nambeesan S."/>
            <person name="Nguyen T."/>
            <person name="Pegot-Espagnet P."/>
            <person name="Pouilly N."/>
            <person name="Raftis F."/>
            <person name="Sallet E."/>
            <person name="Schiex T."/>
            <person name="Thomas J."/>
            <person name="Vandecasteele C."/>
            <person name="Vares D."/>
            <person name="Vear F."/>
            <person name="Vautrin S."/>
            <person name="Crespi M."/>
            <person name="Mangin B."/>
            <person name="Burke J.M."/>
            <person name="Salse J."/>
            <person name="Munos S."/>
            <person name="Vincourt P."/>
            <person name="Rieseberg L.H."/>
            <person name="Langlade N.B."/>
        </authorList>
    </citation>
    <scope>NUCLEOTIDE SEQUENCE [LARGE SCALE GENOMIC DNA]</scope>
    <source>
        <strain evidence="2">cv. SF193</strain>
    </source>
</reference>
<name>A0A251SQG4_HELAN</name>
<dbReference type="AlphaFoldDB" id="A0A251SQG4"/>
<dbReference type="EMBL" id="CM007902">
    <property type="protein sequence ID" value="OTG00839.1"/>
    <property type="molecule type" value="Genomic_DNA"/>
</dbReference>
<accession>A0A251SQG4</accession>
<sequence length="59" mass="6980">MRLRIEFPTSRLGFRRDSDYPIQERIIVVRLEIEPCVRIASTVRSKIWKNCSVICSARD</sequence>
<evidence type="ECO:0000313" key="2">
    <source>
        <dbReference type="Proteomes" id="UP000215914"/>
    </source>
</evidence>
<protein>
    <submittedName>
        <fullName evidence="1">Uncharacterized protein</fullName>
    </submittedName>
</protein>
<evidence type="ECO:0000313" key="1">
    <source>
        <dbReference type="EMBL" id="OTG00839.1"/>
    </source>
</evidence>
<gene>
    <name evidence="1" type="ORF">HannXRQ_Chr13g0395511</name>
</gene>
<organism evidence="1 2">
    <name type="scientific">Helianthus annuus</name>
    <name type="common">Common sunflower</name>
    <dbReference type="NCBI Taxonomy" id="4232"/>
    <lineage>
        <taxon>Eukaryota</taxon>
        <taxon>Viridiplantae</taxon>
        <taxon>Streptophyta</taxon>
        <taxon>Embryophyta</taxon>
        <taxon>Tracheophyta</taxon>
        <taxon>Spermatophyta</taxon>
        <taxon>Magnoliopsida</taxon>
        <taxon>eudicotyledons</taxon>
        <taxon>Gunneridae</taxon>
        <taxon>Pentapetalae</taxon>
        <taxon>asterids</taxon>
        <taxon>campanulids</taxon>
        <taxon>Asterales</taxon>
        <taxon>Asteraceae</taxon>
        <taxon>Asteroideae</taxon>
        <taxon>Heliantheae alliance</taxon>
        <taxon>Heliantheae</taxon>
        <taxon>Helianthus</taxon>
    </lineage>
</organism>
<dbReference type="Proteomes" id="UP000215914">
    <property type="component" value="Chromosome 13"/>
</dbReference>